<dbReference type="InterPro" id="IPR036291">
    <property type="entry name" value="NAD(P)-bd_dom_sf"/>
</dbReference>
<dbReference type="CDD" id="cd05233">
    <property type="entry name" value="SDR_c"/>
    <property type="match status" value="1"/>
</dbReference>
<dbReference type="SUPFAM" id="SSF51735">
    <property type="entry name" value="NAD(P)-binding Rossmann-fold domains"/>
    <property type="match status" value="1"/>
</dbReference>
<dbReference type="PRINTS" id="PR00080">
    <property type="entry name" value="SDRFAMILY"/>
</dbReference>
<keyword evidence="5" id="KW-1185">Reference proteome</keyword>
<evidence type="ECO:0000256" key="3">
    <source>
        <dbReference type="RuleBase" id="RU000363"/>
    </source>
</evidence>
<dbReference type="PRINTS" id="PR00081">
    <property type="entry name" value="GDHRDH"/>
</dbReference>
<reference evidence="4" key="1">
    <citation type="submission" date="2022-05" db="EMBL/GenBank/DDBJ databases">
        <title>Sphingomonas sp. strain MG17 Genome sequencing and assembly.</title>
        <authorList>
            <person name="Kim I."/>
        </authorList>
    </citation>
    <scope>NUCLEOTIDE SEQUENCE</scope>
    <source>
        <strain evidence="4">MG17</strain>
    </source>
</reference>
<gene>
    <name evidence="4" type="ORF">M9978_19010</name>
</gene>
<keyword evidence="2" id="KW-0560">Oxidoreductase</keyword>
<dbReference type="RefSeq" id="WP_254296044.1">
    <property type="nucleotide sequence ID" value="NZ_JAMLDX010000019.1"/>
</dbReference>
<name>A0A9X2HKE3_9SPHN</name>
<dbReference type="Gene3D" id="3.40.50.720">
    <property type="entry name" value="NAD(P)-binding Rossmann-like Domain"/>
    <property type="match status" value="1"/>
</dbReference>
<evidence type="ECO:0000313" key="4">
    <source>
        <dbReference type="EMBL" id="MCP3732518.1"/>
    </source>
</evidence>
<evidence type="ECO:0000256" key="2">
    <source>
        <dbReference type="ARBA" id="ARBA00023002"/>
    </source>
</evidence>
<sequence length="260" mass="27584">MTDPAVPPALELSDAHTDMPGLAGRKAIITGGTTGIGRAIAVLLASEGVDVFVCGRDPQHLKDGLERICEVGKGDGINIDLAEPDGVDRFVAAARDYFGDFDIAIVNAAIPAKGLTTMSAEELRYAIAVDFTAYLTTAYAAAEVMKDRGDIVFIGSVSAHLLGAESSVYAGMKAGVAGFAEAVRKELARKGIKVCNIEPAKTGADFQYESFTAEEQAEENRKETMLRAEDIAVGVHYVLTQPRRAVVQQVVIAPRARGEE</sequence>
<evidence type="ECO:0000313" key="5">
    <source>
        <dbReference type="Proteomes" id="UP001139451"/>
    </source>
</evidence>
<dbReference type="EMBL" id="JAMLDX010000019">
    <property type="protein sequence ID" value="MCP3732518.1"/>
    <property type="molecule type" value="Genomic_DNA"/>
</dbReference>
<accession>A0A9X2HKE3</accession>
<comment type="similarity">
    <text evidence="1 3">Belongs to the short-chain dehydrogenases/reductases (SDR) family.</text>
</comment>
<protein>
    <submittedName>
        <fullName evidence="4">SDR family NAD(P)-dependent oxidoreductase</fullName>
    </submittedName>
</protein>
<dbReference type="GO" id="GO:0016491">
    <property type="term" value="F:oxidoreductase activity"/>
    <property type="evidence" value="ECO:0007669"/>
    <property type="project" value="UniProtKB-KW"/>
</dbReference>
<dbReference type="InterPro" id="IPR002347">
    <property type="entry name" value="SDR_fam"/>
</dbReference>
<evidence type="ECO:0000256" key="1">
    <source>
        <dbReference type="ARBA" id="ARBA00006484"/>
    </source>
</evidence>
<dbReference type="Proteomes" id="UP001139451">
    <property type="component" value="Unassembled WGS sequence"/>
</dbReference>
<proteinExistence type="inferred from homology"/>
<comment type="caution">
    <text evidence="4">The sequence shown here is derived from an EMBL/GenBank/DDBJ whole genome shotgun (WGS) entry which is preliminary data.</text>
</comment>
<dbReference type="Pfam" id="PF00106">
    <property type="entry name" value="adh_short"/>
    <property type="match status" value="1"/>
</dbReference>
<dbReference type="PANTHER" id="PTHR43669">
    <property type="entry name" value="5-KETO-D-GLUCONATE 5-REDUCTASE"/>
    <property type="match status" value="1"/>
</dbReference>
<dbReference type="PANTHER" id="PTHR43669:SF3">
    <property type="entry name" value="ALCOHOL DEHYDROGENASE, PUTATIVE (AFU_ORTHOLOGUE AFUA_3G03445)-RELATED"/>
    <property type="match status" value="1"/>
</dbReference>
<organism evidence="4 5">
    <name type="scientific">Sphingomonas tagetis</name>
    <dbReference type="NCBI Taxonomy" id="2949092"/>
    <lineage>
        <taxon>Bacteria</taxon>
        <taxon>Pseudomonadati</taxon>
        <taxon>Pseudomonadota</taxon>
        <taxon>Alphaproteobacteria</taxon>
        <taxon>Sphingomonadales</taxon>
        <taxon>Sphingomonadaceae</taxon>
        <taxon>Sphingomonas</taxon>
    </lineage>
</organism>
<dbReference type="AlphaFoldDB" id="A0A9X2HKE3"/>